<reference evidence="2 3" key="1">
    <citation type="journal article" date="2006" name="Proc. Natl. Acad. Sci. U.S.A.">
        <title>Burkholderia xenovorans LB400 harbors a multi-replicon, 9.73-Mbp genome shaped for versatility.</title>
        <authorList>
            <person name="Chain P.S."/>
            <person name="Denef V.J."/>
            <person name="Konstantinidis K.T."/>
            <person name="Vergez L.M."/>
            <person name="Agullo L."/>
            <person name="Reyes V.L."/>
            <person name="Hauser L."/>
            <person name="Cordova M."/>
            <person name="Gomez L."/>
            <person name="Gonzalez M."/>
            <person name="Land M."/>
            <person name="Lao V."/>
            <person name="Larimer F."/>
            <person name="LiPuma J.J."/>
            <person name="Mahenthiralingam E."/>
            <person name="Malfatti S.A."/>
            <person name="Marx C.J."/>
            <person name="Parnell J.J."/>
            <person name="Ramette A."/>
            <person name="Richardson P."/>
            <person name="Seeger M."/>
            <person name="Smith D."/>
            <person name="Spilker T."/>
            <person name="Sul W.J."/>
            <person name="Tsoi T.V."/>
            <person name="Ulrich L.E."/>
            <person name="Zhulin I.B."/>
            <person name="Tiedje J.M."/>
        </authorList>
    </citation>
    <scope>NUCLEOTIDE SEQUENCE [LARGE SCALE GENOMIC DNA]</scope>
    <source>
        <strain evidence="2 3">LB400</strain>
    </source>
</reference>
<dbReference type="GO" id="GO:0046872">
    <property type="term" value="F:metal ion binding"/>
    <property type="evidence" value="ECO:0007669"/>
    <property type="project" value="UniProtKB-KW"/>
</dbReference>
<evidence type="ECO:0008006" key="4">
    <source>
        <dbReference type="Google" id="ProtNLM"/>
    </source>
</evidence>
<dbReference type="eggNOG" id="COG2309">
    <property type="taxonomic scope" value="Bacteria"/>
</dbReference>
<sequence length="342" mass="36727">MSAQHSNASCLRAANVLLRDHFCTKPGENVVLTTDENSDTDLVRALADTAAALGAKTCVVDMPRLPFQGSLSDPYIPSPVEAAVMHSDVWLDLTFPYMAGSGAFDRAMEHKRTRYLLVGDASAAGFARLYGSVDFDALFDLQEAADGFFREAQGKHCRVTSAAGSDFSFVMGRPATRKDRRATQPGSQTIPGSAIFYPELETVKGKIVLEAAFHEYYTPLREPLVLEVDGRVRSVSGGSAAKVMDRALRRAGGGEYGNVIHLTVGLNPGAASTGRSFMEDIRVIGCNAIGLGLPWWLPGGGENHPDGVVMNQSLWIGEQMIVENGLPTLAAPFSAEFEKLVS</sequence>
<evidence type="ECO:0000313" key="2">
    <source>
        <dbReference type="EMBL" id="ABE36580.1"/>
    </source>
</evidence>
<dbReference type="KEGG" id="bxb:DR64_7758"/>
<dbReference type="PANTHER" id="PTHR34448">
    <property type="entry name" value="AMINOPEPTIDASE"/>
    <property type="match status" value="1"/>
</dbReference>
<dbReference type="InterPro" id="IPR052170">
    <property type="entry name" value="M29_Exopeptidase"/>
</dbReference>
<dbReference type="PATRIC" id="fig|266265.5.peg.8445"/>
<evidence type="ECO:0000313" key="3">
    <source>
        <dbReference type="Proteomes" id="UP000001817"/>
    </source>
</evidence>
<keyword evidence="1" id="KW-0479">Metal-binding</keyword>
<dbReference type="SUPFAM" id="SSF144052">
    <property type="entry name" value="Thermophilic metalloprotease-like"/>
    <property type="match status" value="1"/>
</dbReference>
<dbReference type="InterPro" id="IPR058739">
    <property type="entry name" value="NicX"/>
</dbReference>
<keyword evidence="3" id="KW-1185">Reference proteome</keyword>
<dbReference type="KEGG" id="bxe:Bxe_C0682"/>
<organism evidence="2 3">
    <name type="scientific">Paraburkholderia xenovorans (strain LB400)</name>
    <dbReference type="NCBI Taxonomy" id="266265"/>
    <lineage>
        <taxon>Bacteria</taxon>
        <taxon>Pseudomonadati</taxon>
        <taxon>Pseudomonadota</taxon>
        <taxon>Betaproteobacteria</taxon>
        <taxon>Burkholderiales</taxon>
        <taxon>Burkholderiaceae</taxon>
        <taxon>Paraburkholderia</taxon>
    </lineage>
</organism>
<dbReference type="STRING" id="266265.Bxe_C0682"/>
<evidence type="ECO:0000256" key="1">
    <source>
        <dbReference type="ARBA" id="ARBA00022723"/>
    </source>
</evidence>
<name>Q13H59_PARXL</name>
<accession>Q13H59</accession>
<protein>
    <recommendedName>
        <fullName evidence="4">Leucyl aminopeptidase (Aminopeptidase T)</fullName>
    </recommendedName>
</protein>
<dbReference type="OrthoDB" id="8688960at2"/>
<dbReference type="AlphaFoldDB" id="Q13H59"/>
<dbReference type="Proteomes" id="UP000001817">
    <property type="component" value="Chromosome 3"/>
</dbReference>
<dbReference type="Pfam" id="PF26233">
    <property type="entry name" value="NicX"/>
    <property type="match status" value="1"/>
</dbReference>
<dbReference type="RefSeq" id="WP_011493836.1">
    <property type="nucleotide sequence ID" value="NC_007953.1"/>
</dbReference>
<dbReference type="PANTHER" id="PTHR34448:SF1">
    <property type="entry name" value="BLL6088 PROTEIN"/>
    <property type="match status" value="1"/>
</dbReference>
<proteinExistence type="predicted"/>
<dbReference type="EMBL" id="CP000272">
    <property type="protein sequence ID" value="ABE36580.1"/>
    <property type="molecule type" value="Genomic_DNA"/>
</dbReference>
<gene>
    <name evidence="2" type="ORF">Bxe_C0682</name>
</gene>